<dbReference type="EMBL" id="JAAMPC010000017">
    <property type="protein sequence ID" value="KAG2247052.1"/>
    <property type="molecule type" value="Genomic_DNA"/>
</dbReference>
<organism evidence="1 2">
    <name type="scientific">Brassica carinata</name>
    <name type="common">Ethiopian mustard</name>
    <name type="synonym">Abyssinian cabbage</name>
    <dbReference type="NCBI Taxonomy" id="52824"/>
    <lineage>
        <taxon>Eukaryota</taxon>
        <taxon>Viridiplantae</taxon>
        <taxon>Streptophyta</taxon>
        <taxon>Embryophyta</taxon>
        <taxon>Tracheophyta</taxon>
        <taxon>Spermatophyta</taxon>
        <taxon>Magnoliopsida</taxon>
        <taxon>eudicotyledons</taxon>
        <taxon>Gunneridae</taxon>
        <taxon>Pentapetalae</taxon>
        <taxon>rosids</taxon>
        <taxon>malvids</taxon>
        <taxon>Brassicales</taxon>
        <taxon>Brassicaceae</taxon>
        <taxon>Brassiceae</taxon>
        <taxon>Brassica</taxon>
    </lineage>
</organism>
<dbReference type="AlphaFoldDB" id="A0A8X7TM72"/>
<gene>
    <name evidence="1" type="ORF">Bca52824_086680</name>
</gene>
<evidence type="ECO:0000313" key="1">
    <source>
        <dbReference type="EMBL" id="KAG2247052.1"/>
    </source>
</evidence>
<accession>A0A8X7TM72</accession>
<dbReference type="Proteomes" id="UP000886595">
    <property type="component" value="Unassembled WGS sequence"/>
</dbReference>
<proteinExistence type="predicted"/>
<reference evidence="1 2" key="1">
    <citation type="submission" date="2020-02" db="EMBL/GenBank/DDBJ databases">
        <authorList>
            <person name="Ma Q."/>
            <person name="Huang Y."/>
            <person name="Song X."/>
            <person name="Pei D."/>
        </authorList>
    </citation>
    <scope>NUCLEOTIDE SEQUENCE [LARGE SCALE GENOMIC DNA]</scope>
    <source>
        <strain evidence="1">Sxm20200214</strain>
        <tissue evidence="1">Leaf</tissue>
    </source>
</reference>
<name>A0A8X7TM72_BRACI</name>
<keyword evidence="2" id="KW-1185">Reference proteome</keyword>
<sequence>MPFSNGVTKQRHILSYILFQHLVLQEFSTTRTLTLGGATALRALPCSAIICPLRALPCSATICPLMSNTAECSITGPQIFHQSEELIPHLGTLHKDMFPYQLL</sequence>
<protein>
    <submittedName>
        <fullName evidence="1">Uncharacterized protein</fullName>
    </submittedName>
</protein>
<comment type="caution">
    <text evidence="1">The sequence shown here is derived from an EMBL/GenBank/DDBJ whole genome shotgun (WGS) entry which is preliminary data.</text>
</comment>
<evidence type="ECO:0000313" key="2">
    <source>
        <dbReference type="Proteomes" id="UP000886595"/>
    </source>
</evidence>